<dbReference type="GO" id="GO:0005524">
    <property type="term" value="F:ATP binding"/>
    <property type="evidence" value="ECO:0007669"/>
    <property type="project" value="UniProtKB-KW"/>
</dbReference>
<dbReference type="SUPFAM" id="SSF90123">
    <property type="entry name" value="ABC transporter transmembrane region"/>
    <property type="match status" value="1"/>
</dbReference>
<dbReference type="SUPFAM" id="SSF52540">
    <property type="entry name" value="P-loop containing nucleoside triphosphate hydrolases"/>
    <property type="match status" value="1"/>
</dbReference>
<dbReference type="Pfam" id="PF00005">
    <property type="entry name" value="ABC_tran"/>
    <property type="match status" value="1"/>
</dbReference>
<evidence type="ECO:0000256" key="4">
    <source>
        <dbReference type="ARBA" id="ARBA00022840"/>
    </source>
</evidence>
<evidence type="ECO:0000256" key="6">
    <source>
        <dbReference type="ARBA" id="ARBA00023136"/>
    </source>
</evidence>
<feature type="domain" description="ABC transporter" evidence="8">
    <location>
        <begin position="352"/>
        <end position="583"/>
    </location>
</feature>
<feature type="transmembrane region" description="Helical" evidence="7">
    <location>
        <begin position="261"/>
        <end position="282"/>
    </location>
</feature>
<dbReference type="KEGG" id="pkb:B4V02_23425"/>
<keyword evidence="11" id="KW-1185">Reference proteome</keyword>
<dbReference type="InterPro" id="IPR036640">
    <property type="entry name" value="ABC1_TM_sf"/>
</dbReference>
<evidence type="ECO:0000259" key="8">
    <source>
        <dbReference type="PROSITE" id="PS50893"/>
    </source>
</evidence>
<dbReference type="GO" id="GO:0015421">
    <property type="term" value="F:ABC-type oligopeptide transporter activity"/>
    <property type="evidence" value="ECO:0007669"/>
    <property type="project" value="TreeGrafter"/>
</dbReference>
<dbReference type="PANTHER" id="PTHR43394">
    <property type="entry name" value="ATP-DEPENDENT PERMEASE MDL1, MITOCHONDRIAL"/>
    <property type="match status" value="1"/>
</dbReference>
<evidence type="ECO:0000256" key="7">
    <source>
        <dbReference type="SAM" id="Phobius"/>
    </source>
</evidence>
<dbReference type="SMART" id="SM00382">
    <property type="entry name" value="AAA"/>
    <property type="match status" value="1"/>
</dbReference>
<evidence type="ECO:0000256" key="5">
    <source>
        <dbReference type="ARBA" id="ARBA00022989"/>
    </source>
</evidence>
<name>A0A222WRZ7_9BACL</name>
<evidence type="ECO:0000256" key="3">
    <source>
        <dbReference type="ARBA" id="ARBA00022741"/>
    </source>
</evidence>
<dbReference type="STRING" id="172713.GCA_001705305_05246"/>
<dbReference type="PANTHER" id="PTHR43394:SF1">
    <property type="entry name" value="ATP-BINDING CASSETTE SUB-FAMILY B MEMBER 10, MITOCHONDRIAL"/>
    <property type="match status" value="1"/>
</dbReference>
<dbReference type="GO" id="GO:0005886">
    <property type="term" value="C:plasma membrane"/>
    <property type="evidence" value="ECO:0007669"/>
    <property type="project" value="UniProtKB-SubCell"/>
</dbReference>
<reference evidence="10 11" key="1">
    <citation type="submission" date="2017-03" db="EMBL/GenBank/DDBJ databases">
        <title>Complete genome sequence of Paenibacillus Kribbensis producing bioflocculants.</title>
        <authorList>
            <person name="Lee H.-G."/>
            <person name="Oh H.-M."/>
        </authorList>
    </citation>
    <scope>NUCLEOTIDE SEQUENCE [LARGE SCALE GENOMIC DNA]</scope>
    <source>
        <strain evidence="10 11">AM49</strain>
    </source>
</reference>
<feature type="domain" description="ABC transmembrane type-1" evidence="9">
    <location>
        <begin position="33"/>
        <end position="309"/>
    </location>
</feature>
<evidence type="ECO:0000259" key="9">
    <source>
        <dbReference type="PROSITE" id="PS50929"/>
    </source>
</evidence>
<keyword evidence="2 7" id="KW-0812">Transmembrane</keyword>
<dbReference type="OrthoDB" id="1891664at2"/>
<dbReference type="Gene3D" id="1.20.1560.10">
    <property type="entry name" value="ABC transporter type 1, transmembrane domain"/>
    <property type="match status" value="1"/>
</dbReference>
<evidence type="ECO:0000256" key="2">
    <source>
        <dbReference type="ARBA" id="ARBA00022692"/>
    </source>
</evidence>
<feature type="transmembrane region" description="Helical" evidence="7">
    <location>
        <begin position="288"/>
        <end position="313"/>
    </location>
</feature>
<dbReference type="PROSITE" id="PS00211">
    <property type="entry name" value="ABC_TRANSPORTER_1"/>
    <property type="match status" value="1"/>
</dbReference>
<keyword evidence="3" id="KW-0547">Nucleotide-binding</keyword>
<feature type="transmembrane region" description="Helical" evidence="7">
    <location>
        <begin position="28"/>
        <end position="49"/>
    </location>
</feature>
<dbReference type="PROSITE" id="PS50929">
    <property type="entry name" value="ABC_TM1F"/>
    <property type="match status" value="1"/>
</dbReference>
<evidence type="ECO:0000256" key="1">
    <source>
        <dbReference type="ARBA" id="ARBA00004651"/>
    </source>
</evidence>
<comment type="subcellular location">
    <subcellularLocation>
        <location evidence="1">Cell membrane</location>
        <topology evidence="1">Multi-pass membrane protein</topology>
    </subcellularLocation>
</comment>
<organism evidence="10 11">
    <name type="scientific">Paenibacillus kribbensis</name>
    <dbReference type="NCBI Taxonomy" id="172713"/>
    <lineage>
        <taxon>Bacteria</taxon>
        <taxon>Bacillati</taxon>
        <taxon>Bacillota</taxon>
        <taxon>Bacilli</taxon>
        <taxon>Bacillales</taxon>
        <taxon>Paenibacillaceae</taxon>
        <taxon>Paenibacillus</taxon>
    </lineage>
</organism>
<evidence type="ECO:0000313" key="10">
    <source>
        <dbReference type="EMBL" id="ASR49420.1"/>
    </source>
</evidence>
<feature type="transmembrane region" description="Helical" evidence="7">
    <location>
        <begin position="147"/>
        <end position="168"/>
    </location>
</feature>
<dbReference type="Gene3D" id="3.40.50.300">
    <property type="entry name" value="P-loop containing nucleotide triphosphate hydrolases"/>
    <property type="match status" value="1"/>
</dbReference>
<keyword evidence="6 7" id="KW-0472">Membrane</keyword>
<dbReference type="InterPro" id="IPR003439">
    <property type="entry name" value="ABC_transporter-like_ATP-bd"/>
</dbReference>
<dbReference type="InterPro" id="IPR017871">
    <property type="entry name" value="ABC_transporter-like_CS"/>
</dbReference>
<dbReference type="GO" id="GO:0016887">
    <property type="term" value="F:ATP hydrolysis activity"/>
    <property type="evidence" value="ECO:0007669"/>
    <property type="project" value="InterPro"/>
</dbReference>
<sequence length="586" mass="67028">MVVTIIWGEFFMDNQEAMKKLVRLFKPHIKAVVMLVSFIIVSSLANLLMPLISKRIMDEGLLKQNFKAVLLYSSAILFLFCIDKGMNLFKEMVRTRISAKIKKNLYQKAYSHIQRIKIAYFKNVNNTSTLNNVNQDIENMSRVTDDYVFFVVTQIFSILGGMVGLLLISWKMTLIVLSFIPLKILITYKFSRKKEQLMNGYLKRSHEYAHWFGDMLGGIRESRIFGCASYKEKEFERKIDNIVEIEKKSSMMDVFNTTFELTIMQFLTTALYIVGGSMFFSLQLTVGGIFAFITYSSYVTAPIAAIVNLKYIFSGILPSTKRFYSFLELEQESNAITRDFLLTQDFEPCDQIVFENVSFSYGTGNQILEDVNFSIKTGEKVAIVGANGSGKSTLLNLLLRFYEAKGGEITLNGINIRNLDIQDYRLHFSVLDQHFYLFDGSIEENVKLYTNLSEADLRQSINDSGLTKFVNSHSLDYQIGPNGSRLSGGQRQKLALARALAHEKAIFIWDEADTHLDAESEASLYALLESRLKNKTIIMVTHHLDLLERADKILLLSNGSVIQYENNNESWKDHKEYRQVAMAFSK</sequence>
<evidence type="ECO:0008006" key="12">
    <source>
        <dbReference type="Google" id="ProtNLM"/>
    </source>
</evidence>
<dbReference type="InterPro" id="IPR011527">
    <property type="entry name" value="ABC1_TM_dom"/>
</dbReference>
<gene>
    <name evidence="10" type="ORF">B4V02_23425</name>
</gene>
<proteinExistence type="predicted"/>
<dbReference type="InterPro" id="IPR003593">
    <property type="entry name" value="AAA+_ATPase"/>
</dbReference>
<protein>
    <recommendedName>
        <fullName evidence="12">ABC transporter ATP-binding protein</fullName>
    </recommendedName>
</protein>
<keyword evidence="5 7" id="KW-1133">Transmembrane helix</keyword>
<dbReference type="AlphaFoldDB" id="A0A222WRZ7"/>
<dbReference type="CDD" id="cd03228">
    <property type="entry name" value="ABCC_MRP_Like"/>
    <property type="match status" value="1"/>
</dbReference>
<dbReference type="EMBL" id="CP020028">
    <property type="protein sequence ID" value="ASR49420.1"/>
    <property type="molecule type" value="Genomic_DNA"/>
</dbReference>
<dbReference type="InterPro" id="IPR039421">
    <property type="entry name" value="Type_1_exporter"/>
</dbReference>
<dbReference type="CDD" id="cd07346">
    <property type="entry name" value="ABC_6TM_exporters"/>
    <property type="match status" value="1"/>
</dbReference>
<feature type="transmembrane region" description="Helical" evidence="7">
    <location>
        <begin position="69"/>
        <end position="89"/>
    </location>
</feature>
<keyword evidence="4" id="KW-0067">ATP-binding</keyword>
<dbReference type="PROSITE" id="PS50893">
    <property type="entry name" value="ABC_TRANSPORTER_2"/>
    <property type="match status" value="1"/>
</dbReference>
<dbReference type="InterPro" id="IPR027417">
    <property type="entry name" value="P-loop_NTPase"/>
</dbReference>
<evidence type="ECO:0000313" key="11">
    <source>
        <dbReference type="Proteomes" id="UP000214666"/>
    </source>
</evidence>
<accession>A0A222WRZ7</accession>
<dbReference type="Pfam" id="PF00664">
    <property type="entry name" value="ABC_membrane"/>
    <property type="match status" value="1"/>
</dbReference>
<dbReference type="Proteomes" id="UP000214666">
    <property type="component" value="Chromosome"/>
</dbReference>